<dbReference type="Gene3D" id="3.40.190.10">
    <property type="entry name" value="Periplasmic binding protein-like II"/>
    <property type="match status" value="1"/>
</dbReference>
<dbReference type="SUPFAM" id="SSF53850">
    <property type="entry name" value="Periplasmic binding protein-like II"/>
    <property type="match status" value="1"/>
</dbReference>
<protein>
    <submittedName>
        <fullName evidence="2">Tripartite tricarboxylate transporter substrate binding protein</fullName>
    </submittedName>
</protein>
<evidence type="ECO:0000313" key="2">
    <source>
        <dbReference type="EMBL" id="GAA2669623.1"/>
    </source>
</evidence>
<accession>A0ABN3S708</accession>
<dbReference type="EMBL" id="BAAASK010000001">
    <property type="protein sequence ID" value="GAA2669623.1"/>
    <property type="molecule type" value="Genomic_DNA"/>
</dbReference>
<dbReference type="InterPro" id="IPR042100">
    <property type="entry name" value="Bug_dom1"/>
</dbReference>
<reference evidence="2 3" key="1">
    <citation type="journal article" date="2019" name="Int. J. Syst. Evol. Microbiol.">
        <title>The Global Catalogue of Microorganisms (GCM) 10K type strain sequencing project: providing services to taxonomists for standard genome sequencing and annotation.</title>
        <authorList>
            <consortium name="The Broad Institute Genomics Platform"/>
            <consortium name="The Broad Institute Genome Sequencing Center for Infectious Disease"/>
            <person name="Wu L."/>
            <person name="Ma J."/>
        </authorList>
    </citation>
    <scope>NUCLEOTIDE SEQUENCE [LARGE SCALE GENOMIC DNA]</scope>
    <source>
        <strain evidence="2 3">JCM 4531</strain>
    </source>
</reference>
<dbReference type="PANTHER" id="PTHR42928:SF3">
    <property type="entry name" value="UPF0065 PROTEIN YFLP"/>
    <property type="match status" value="1"/>
</dbReference>
<sequence>MCLLRNEPATRQRCDALHRSRGPGDRNEHNLPWFRKEDTGQARGHHVAHVTLPHRAPRNELPNRQVVSYVRLRTPLALLGAAVLVLAGPPLLSSGDDSVSGTQIPGLRFMVPNTPGGGYDITARTAAKNAEDAGITHNIEVFNLPGAGGTVGLSRLVSEHGNGKLAMSMGLGVVGAVRSNHAPKTLADTTPIARLTEEQDVVVVGKDSPYKTIDELIDAWKQDPGKIPVGGGSSPGGPDHLAPMLMAQAAGIQPKSVNYIPFDGGGELLASILGNKVGFGVSGVGEYLDQIKAGELRVLAVTGPERVDDLENAPTLKESGYDVNFTNWRGIVAPPGLSEAQRNKLTRLFEELHDSSEWKKSMDQNGWDDAFLTGEEFGDFLDAQDERVVSVLKELGL</sequence>
<dbReference type="CDD" id="cd07012">
    <property type="entry name" value="PBP2_Bug_TTT"/>
    <property type="match status" value="1"/>
</dbReference>
<dbReference type="InterPro" id="IPR005064">
    <property type="entry name" value="BUG"/>
</dbReference>
<dbReference type="Gene3D" id="3.40.190.150">
    <property type="entry name" value="Bordetella uptake gene, domain 1"/>
    <property type="match status" value="1"/>
</dbReference>
<dbReference type="Proteomes" id="UP001499989">
    <property type="component" value="Unassembled WGS sequence"/>
</dbReference>
<keyword evidence="3" id="KW-1185">Reference proteome</keyword>
<dbReference type="Pfam" id="PF03401">
    <property type="entry name" value="TctC"/>
    <property type="match status" value="1"/>
</dbReference>
<proteinExistence type="inferred from homology"/>
<evidence type="ECO:0000256" key="1">
    <source>
        <dbReference type="ARBA" id="ARBA00006987"/>
    </source>
</evidence>
<comment type="caution">
    <text evidence="2">The sequence shown here is derived from an EMBL/GenBank/DDBJ whole genome shotgun (WGS) entry which is preliminary data.</text>
</comment>
<comment type="similarity">
    <text evidence="1">Belongs to the UPF0065 (bug) family.</text>
</comment>
<name>A0ABN3S708_9ACTN</name>
<dbReference type="PANTHER" id="PTHR42928">
    <property type="entry name" value="TRICARBOXYLATE-BINDING PROTEIN"/>
    <property type="match status" value="1"/>
</dbReference>
<evidence type="ECO:0000313" key="3">
    <source>
        <dbReference type="Proteomes" id="UP001499989"/>
    </source>
</evidence>
<gene>
    <name evidence="2" type="ORF">GCM10010310_07580</name>
</gene>
<organism evidence="2 3">
    <name type="scientific">Streptomyces violaceolatus</name>
    <dbReference type="NCBI Taxonomy" id="67378"/>
    <lineage>
        <taxon>Bacteria</taxon>
        <taxon>Bacillati</taxon>
        <taxon>Actinomycetota</taxon>
        <taxon>Actinomycetes</taxon>
        <taxon>Kitasatosporales</taxon>
        <taxon>Streptomycetaceae</taxon>
        <taxon>Streptomyces</taxon>
        <taxon>Streptomyces violaceoruber group</taxon>
    </lineage>
</organism>